<evidence type="ECO:0000313" key="2">
    <source>
        <dbReference type="Proteomes" id="UP001054252"/>
    </source>
</evidence>
<evidence type="ECO:0000313" key="1">
    <source>
        <dbReference type="EMBL" id="GKV05502.1"/>
    </source>
</evidence>
<sequence length="124" mass="14537">MGGNKHKKLYHHGFDYQDFSHIQRPHLQEKYDELALNHELLKMGKELSYQQVVGLKDKIALLEKDLVASGQVCEKQKKSLKFAREQRKRLLQVKVDLIVKEKENKKLVEKLSSLPPMVILFIFP</sequence>
<reference evidence="1 2" key="1">
    <citation type="journal article" date="2021" name="Commun. Biol.">
        <title>The genome of Shorea leprosula (Dipterocarpaceae) highlights the ecological relevance of drought in aseasonal tropical rainforests.</title>
        <authorList>
            <person name="Ng K.K.S."/>
            <person name="Kobayashi M.J."/>
            <person name="Fawcett J.A."/>
            <person name="Hatakeyama M."/>
            <person name="Paape T."/>
            <person name="Ng C.H."/>
            <person name="Ang C.C."/>
            <person name="Tnah L.H."/>
            <person name="Lee C.T."/>
            <person name="Nishiyama T."/>
            <person name="Sese J."/>
            <person name="O'Brien M.J."/>
            <person name="Copetti D."/>
            <person name="Mohd Noor M.I."/>
            <person name="Ong R.C."/>
            <person name="Putra M."/>
            <person name="Sireger I.Z."/>
            <person name="Indrioko S."/>
            <person name="Kosugi Y."/>
            <person name="Izuno A."/>
            <person name="Isagi Y."/>
            <person name="Lee S.L."/>
            <person name="Shimizu K.K."/>
        </authorList>
    </citation>
    <scope>NUCLEOTIDE SEQUENCE [LARGE SCALE GENOMIC DNA]</scope>
    <source>
        <strain evidence="1">214</strain>
    </source>
</reference>
<organism evidence="1 2">
    <name type="scientific">Rubroshorea leprosula</name>
    <dbReference type="NCBI Taxonomy" id="152421"/>
    <lineage>
        <taxon>Eukaryota</taxon>
        <taxon>Viridiplantae</taxon>
        <taxon>Streptophyta</taxon>
        <taxon>Embryophyta</taxon>
        <taxon>Tracheophyta</taxon>
        <taxon>Spermatophyta</taxon>
        <taxon>Magnoliopsida</taxon>
        <taxon>eudicotyledons</taxon>
        <taxon>Gunneridae</taxon>
        <taxon>Pentapetalae</taxon>
        <taxon>rosids</taxon>
        <taxon>malvids</taxon>
        <taxon>Malvales</taxon>
        <taxon>Dipterocarpaceae</taxon>
        <taxon>Rubroshorea</taxon>
    </lineage>
</organism>
<gene>
    <name evidence="1" type="ORF">SLEP1_g17505</name>
</gene>
<comment type="caution">
    <text evidence="1">The sequence shown here is derived from an EMBL/GenBank/DDBJ whole genome shotgun (WGS) entry which is preliminary data.</text>
</comment>
<keyword evidence="2" id="KW-1185">Reference proteome</keyword>
<protein>
    <submittedName>
        <fullName evidence="1">Uncharacterized protein</fullName>
    </submittedName>
</protein>
<accession>A0AAV5J3K0</accession>
<proteinExistence type="predicted"/>
<dbReference type="Proteomes" id="UP001054252">
    <property type="component" value="Unassembled WGS sequence"/>
</dbReference>
<dbReference type="AlphaFoldDB" id="A0AAV5J3K0"/>
<name>A0AAV5J3K0_9ROSI</name>
<dbReference type="EMBL" id="BPVZ01000023">
    <property type="protein sequence ID" value="GKV05502.1"/>
    <property type="molecule type" value="Genomic_DNA"/>
</dbReference>